<feature type="transmembrane region" description="Helical" evidence="1">
    <location>
        <begin position="149"/>
        <end position="169"/>
    </location>
</feature>
<name>A0A2A7MJI2_9CLOT</name>
<feature type="transmembrane region" description="Helical" evidence="1">
    <location>
        <begin position="181"/>
        <end position="200"/>
    </location>
</feature>
<accession>A0A2A7MJI2</accession>
<feature type="transmembrane region" description="Helical" evidence="1">
    <location>
        <begin position="119"/>
        <end position="142"/>
    </location>
</feature>
<keyword evidence="1" id="KW-1133">Transmembrane helix</keyword>
<evidence type="ECO:0000256" key="1">
    <source>
        <dbReference type="SAM" id="Phobius"/>
    </source>
</evidence>
<feature type="transmembrane region" description="Helical" evidence="1">
    <location>
        <begin position="39"/>
        <end position="58"/>
    </location>
</feature>
<dbReference type="EMBL" id="PDCJ01000001">
    <property type="protein sequence ID" value="PEG31491.1"/>
    <property type="molecule type" value="Genomic_DNA"/>
</dbReference>
<feature type="transmembrane region" description="Helical" evidence="1">
    <location>
        <begin position="83"/>
        <end position="107"/>
    </location>
</feature>
<feature type="transmembrane region" description="Helical" evidence="1">
    <location>
        <begin position="12"/>
        <end position="33"/>
    </location>
</feature>
<dbReference type="Pfam" id="PF13346">
    <property type="entry name" value="ABC2_membrane_5"/>
    <property type="match status" value="1"/>
</dbReference>
<protein>
    <submittedName>
        <fullName evidence="2">ABC-2 transporter permease</fullName>
    </submittedName>
</protein>
<dbReference type="STRING" id="137838.GCA_001458595_02916"/>
<proteinExistence type="predicted"/>
<gene>
    <name evidence="2" type="ORF">CQ394_07230</name>
</gene>
<evidence type="ECO:0000313" key="2">
    <source>
        <dbReference type="EMBL" id="PEG31491.1"/>
    </source>
</evidence>
<keyword evidence="3" id="KW-1185">Reference proteome</keyword>
<reference evidence="2 3" key="1">
    <citation type="submission" date="2017-10" db="EMBL/GenBank/DDBJ databases">
        <title>Effective Description of Clostridium neonatale sp. nov. linked to necrotizing enterocolitis in neonates and a clarification of species assignable to the genus Clostridium (Prazmowski 1880) emend. Lawson and Rainey 2016.</title>
        <authorList>
            <person name="Bernard K."/>
            <person name="Burdz T."/>
            <person name="Wiebe D."/>
            <person name="Balcewich B."/>
            <person name="Alfa M."/>
            <person name="Bernier A.-M."/>
        </authorList>
    </citation>
    <scope>NUCLEOTIDE SEQUENCE [LARGE SCALE GENOMIC DNA]</scope>
    <source>
        <strain evidence="2 3">LCDC99A005</strain>
    </source>
</reference>
<sequence length="210" mass="23398">MRELNNLIKMQWYSLLAVKNYILLVVVIGFITIFTQPTFIAFAGGMILMAVNYSVIAYEDKSKMGYLIHSLPVGPKKYILSKYIYGFISIVLVMIITLIIFNIVNIFNMQNLEGITLSTLLMSVLLIGVVINTVTVPVGIIVGFQKARFIITILAIAPVCFSPTLVTLISSININISESTLMILTLIAVAIFTVISYNITSKLYCRRDVK</sequence>
<organism evidence="2 3">
    <name type="scientific">Clostridium neonatale</name>
    <dbReference type="NCBI Taxonomy" id="137838"/>
    <lineage>
        <taxon>Bacteria</taxon>
        <taxon>Bacillati</taxon>
        <taxon>Bacillota</taxon>
        <taxon>Clostridia</taxon>
        <taxon>Eubacteriales</taxon>
        <taxon>Clostridiaceae</taxon>
        <taxon>Clostridium</taxon>
    </lineage>
</organism>
<dbReference type="RefSeq" id="WP_058295646.1">
    <property type="nucleotide sequence ID" value="NZ_CAMRXB010000049.1"/>
</dbReference>
<keyword evidence="1" id="KW-0472">Membrane</keyword>
<evidence type="ECO:0000313" key="3">
    <source>
        <dbReference type="Proteomes" id="UP000220840"/>
    </source>
</evidence>
<dbReference type="InterPro" id="IPR025699">
    <property type="entry name" value="ABC2_memb-like"/>
</dbReference>
<dbReference type="Proteomes" id="UP000220840">
    <property type="component" value="Unassembled WGS sequence"/>
</dbReference>
<comment type="caution">
    <text evidence="2">The sequence shown here is derived from an EMBL/GenBank/DDBJ whole genome shotgun (WGS) entry which is preliminary data.</text>
</comment>
<dbReference type="AlphaFoldDB" id="A0A2A7MJI2"/>
<keyword evidence="1" id="KW-0812">Transmembrane</keyword>
<dbReference type="OrthoDB" id="1905704at2"/>